<dbReference type="Proteomes" id="UP000248090">
    <property type="component" value="Unassembled WGS sequence"/>
</dbReference>
<reference evidence="1 2" key="1">
    <citation type="submission" date="2015-03" db="EMBL/GenBank/DDBJ databases">
        <authorList>
            <person name="Krishnan R."/>
            <person name="Midha S."/>
            <person name="Patil P.B."/>
            <person name="Rameshkumar N."/>
        </authorList>
    </citation>
    <scope>NUCLEOTIDE SEQUENCE [LARGE SCALE GENOMIC DNA]</scope>
    <source>
        <strain evidence="1 2">L1E11</strain>
    </source>
</reference>
<dbReference type="Pfam" id="PF11215">
    <property type="entry name" value="DUF3010"/>
    <property type="match status" value="1"/>
</dbReference>
<evidence type="ECO:0008006" key="3">
    <source>
        <dbReference type="Google" id="ProtNLM"/>
    </source>
</evidence>
<comment type="caution">
    <text evidence="1">The sequence shown here is derived from an EMBL/GenBank/DDBJ whole genome shotgun (WGS) entry which is preliminary data.</text>
</comment>
<gene>
    <name evidence="1" type="ORF">WH50_01940</name>
</gene>
<dbReference type="EMBL" id="LAPT01000005">
    <property type="protein sequence ID" value="PXF32928.1"/>
    <property type="molecule type" value="Genomic_DNA"/>
</dbReference>
<dbReference type="InterPro" id="IPR021378">
    <property type="entry name" value="DUF3010"/>
</dbReference>
<dbReference type="RefSeq" id="WP_110185786.1">
    <property type="nucleotide sequence ID" value="NZ_CP177354.1"/>
</dbReference>
<name>A0ABX5M5F5_9GAMM</name>
<organism evidence="1 2">
    <name type="scientific">Pokkaliibacter plantistimulans</name>
    <dbReference type="NCBI Taxonomy" id="1635171"/>
    <lineage>
        <taxon>Bacteria</taxon>
        <taxon>Pseudomonadati</taxon>
        <taxon>Pseudomonadota</taxon>
        <taxon>Gammaproteobacteria</taxon>
        <taxon>Oceanospirillales</taxon>
        <taxon>Balneatrichaceae</taxon>
        <taxon>Pokkaliibacter</taxon>
    </lineage>
</organism>
<keyword evidence="2" id="KW-1185">Reference proteome</keyword>
<evidence type="ECO:0000313" key="1">
    <source>
        <dbReference type="EMBL" id="PXF32928.1"/>
    </source>
</evidence>
<protein>
    <recommendedName>
        <fullName evidence="3">DUF3010 domain-containing protein</fullName>
    </recommendedName>
</protein>
<evidence type="ECO:0000313" key="2">
    <source>
        <dbReference type="Proteomes" id="UP000248090"/>
    </source>
</evidence>
<sequence>MRVCGVEFKGGEAIVALLERDRGLFHWLPCRTNRITLKDDANAEGIRHFQFTFAKLIEDYKVDHVAMISRPHKGRFAGEGATFKMETAIQLIENLNSTLLEPSDIKSVLSRFPVNEQDIGVKRFQKEAFLAAYTWLNKQLAGTE</sequence>
<proteinExistence type="predicted"/>
<accession>A0ABX5M5F5</accession>